<evidence type="ECO:0000259" key="2">
    <source>
        <dbReference type="Pfam" id="PF04782"/>
    </source>
</evidence>
<dbReference type="OrthoDB" id="658187at2759"/>
<dbReference type="InterPro" id="IPR006867">
    <property type="entry name" value="DUF632"/>
</dbReference>
<comment type="caution">
    <text evidence="4">The sequence shown here is derived from an EMBL/GenBank/DDBJ whole genome shotgun (WGS) entry which is preliminary data.</text>
</comment>
<sequence length="815" mass="90477">MGCTSSKLDDLPAVALCRERCIFLEEAIQQRYALAEAHVAYIQSLKEVGLSLNRLLDQDLDNSIPPPSPVLPLPTQRKGDPVVKTTDASFSPPAAAVGHHSHSNSGSHLHFHSDSDDDDSGSLHHSGHSSPLHSLAQFHHDYNDQETLSSFPGAGGFMNMNYMKKRPTPSVAYEQRPMGPEETVHMTDSSYYPYSYPNQNPSSSSSSSSYPYGYPNYGGGGGIGGFFPYGSSSPPPPPPHAAAPASASSSKPPPPPPSPPKNSTWDFLNFFDNSESYYPSYAPSPDPNEVRQKEGIPDLEDVGYQHEVVKEVHGHQKFVDGDGNYSKMVDDDDGRGTKVPVEIEGAEYEVHLADKNVDAANKERSNVAAFKGPGGSRGVSEVVRDIEAQFERASESGNEISKMLEVGKQPYHQKNAVYKVSSKMLHVITPSLSVVSSQSQPSTSTIAESSSSAGNTGSIFLDFDEDAGMRSGNLSSTLKKLSMWEKKLYDEVKAEEKMRILHERKRRRLKRLDERGAEAHKVDSTRTLIRTLSTKIRIAIQVVDKISIKINKLRDEELWPQINELIPGIIRMWKVMLECHRNQCQAITEAKSLDAIASNKPTDAHLEAIMLFGLELINWISRFSSWIGSQKGFVNALNAWLLKCLLYEPEETPDGIAPFSPGRIGAPPVFVICNQWSQAMERISEKEVVDAMRVFAVSVFQIWEQQNMGIRQKLMGSKELESKSKTLERGEQKIQKAMQALDKKMVMVSGEGSWLPIHGQIVHQRDTTNISSLQSGLKQIFETMERFTANSMQAYEELWVRSEEDRLARENAKVP</sequence>
<reference evidence="4 5" key="1">
    <citation type="submission" date="2020-04" db="EMBL/GenBank/DDBJ databases">
        <title>Plant Genome Project.</title>
        <authorList>
            <person name="Zhang R.-G."/>
        </authorList>
    </citation>
    <scope>NUCLEOTIDE SEQUENCE [LARGE SCALE GENOMIC DNA]</scope>
    <source>
        <strain evidence="4">YNK0</strain>
        <tissue evidence="4">Leaf</tissue>
    </source>
</reference>
<dbReference type="Pfam" id="PF04783">
    <property type="entry name" value="DUF630"/>
    <property type="match status" value="1"/>
</dbReference>
<feature type="region of interest" description="Disordered" evidence="1">
    <location>
        <begin position="171"/>
        <end position="209"/>
    </location>
</feature>
<evidence type="ECO:0000259" key="3">
    <source>
        <dbReference type="Pfam" id="PF04783"/>
    </source>
</evidence>
<accession>A0A834ZCT9</accession>
<feature type="region of interest" description="Disordered" evidence="1">
    <location>
        <begin position="228"/>
        <end position="265"/>
    </location>
</feature>
<feature type="domain" description="DUF632" evidence="2">
    <location>
        <begin position="380"/>
        <end position="699"/>
    </location>
</feature>
<evidence type="ECO:0000313" key="5">
    <source>
        <dbReference type="Proteomes" id="UP000655225"/>
    </source>
</evidence>
<feature type="compositionally biased region" description="Low complexity" evidence="1">
    <location>
        <begin position="189"/>
        <end position="209"/>
    </location>
</feature>
<name>A0A834ZCT9_TETSI</name>
<dbReference type="OMA" id="FGPPYQV"/>
<organism evidence="4 5">
    <name type="scientific">Tetracentron sinense</name>
    <name type="common">Spur-leaf</name>
    <dbReference type="NCBI Taxonomy" id="13715"/>
    <lineage>
        <taxon>Eukaryota</taxon>
        <taxon>Viridiplantae</taxon>
        <taxon>Streptophyta</taxon>
        <taxon>Embryophyta</taxon>
        <taxon>Tracheophyta</taxon>
        <taxon>Spermatophyta</taxon>
        <taxon>Magnoliopsida</taxon>
        <taxon>Trochodendrales</taxon>
        <taxon>Trochodendraceae</taxon>
        <taxon>Tetracentron</taxon>
    </lineage>
</organism>
<protein>
    <submittedName>
        <fullName evidence="4">Uncharacterized protein</fullName>
    </submittedName>
</protein>
<dbReference type="PANTHER" id="PTHR21450">
    <property type="entry name" value="PROTEIN ALTERED PHOSPHATE STARVATION RESPONSE 1"/>
    <property type="match status" value="1"/>
</dbReference>
<evidence type="ECO:0000313" key="4">
    <source>
        <dbReference type="EMBL" id="KAF8405519.1"/>
    </source>
</evidence>
<dbReference type="EMBL" id="JABCRI010000006">
    <property type="protein sequence ID" value="KAF8405519.1"/>
    <property type="molecule type" value="Genomic_DNA"/>
</dbReference>
<dbReference type="Proteomes" id="UP000655225">
    <property type="component" value="Unassembled WGS sequence"/>
</dbReference>
<evidence type="ECO:0000256" key="1">
    <source>
        <dbReference type="SAM" id="MobiDB-lite"/>
    </source>
</evidence>
<dbReference type="InterPro" id="IPR006868">
    <property type="entry name" value="DUF630"/>
</dbReference>
<gene>
    <name evidence="4" type="ORF">HHK36_010426</name>
</gene>
<keyword evidence="5" id="KW-1185">Reference proteome</keyword>
<dbReference type="PANTHER" id="PTHR21450:SF41">
    <property type="entry name" value="RNA POLYMERASE SUBUNIT BETA, PUTATIVE (DUF630 AND DUF632)-RELATED"/>
    <property type="match status" value="1"/>
</dbReference>
<feature type="domain" description="DUF630" evidence="3">
    <location>
        <begin position="1"/>
        <end position="58"/>
    </location>
</feature>
<feature type="compositionally biased region" description="Pro residues" evidence="1">
    <location>
        <begin position="251"/>
        <end position="260"/>
    </location>
</feature>
<dbReference type="Pfam" id="PF04782">
    <property type="entry name" value="DUF632"/>
    <property type="match status" value="1"/>
</dbReference>
<dbReference type="AlphaFoldDB" id="A0A834ZCT9"/>
<proteinExistence type="predicted"/>
<feature type="region of interest" description="Disordered" evidence="1">
    <location>
        <begin position="63"/>
        <end position="132"/>
    </location>
</feature>